<dbReference type="GO" id="GO:0016301">
    <property type="term" value="F:kinase activity"/>
    <property type="evidence" value="ECO:0007669"/>
    <property type="project" value="UniProtKB-KW"/>
</dbReference>
<proteinExistence type="predicted"/>
<reference evidence="1" key="1">
    <citation type="submission" date="2020-10" db="EMBL/GenBank/DDBJ databases">
        <authorList>
            <person name="Castelo-Branco R."/>
            <person name="Eusebio N."/>
            <person name="Adriana R."/>
            <person name="Vieira A."/>
            <person name="Brugerolle De Fraissinette N."/>
            <person name="Rezende De Castro R."/>
            <person name="Schneider M.P."/>
            <person name="Vasconcelos V."/>
            <person name="Leao P.N."/>
        </authorList>
    </citation>
    <scope>NUCLEOTIDE SEQUENCE</scope>
    <source>
        <strain evidence="1">LEGE 07310</strain>
    </source>
</reference>
<protein>
    <submittedName>
        <fullName evidence="1">Histidine kinase</fullName>
    </submittedName>
</protein>
<evidence type="ECO:0000313" key="2">
    <source>
        <dbReference type="Proteomes" id="UP000636505"/>
    </source>
</evidence>
<dbReference type="AlphaFoldDB" id="A0A8J7AM00"/>
<dbReference type="RefSeq" id="WP_193905342.1">
    <property type="nucleotide sequence ID" value="NZ_JADEXG010000008.1"/>
</dbReference>
<evidence type="ECO:0000313" key="1">
    <source>
        <dbReference type="EMBL" id="MBE9076681.1"/>
    </source>
</evidence>
<accession>A0A8J7AM00</accession>
<comment type="caution">
    <text evidence="1">The sequence shown here is derived from an EMBL/GenBank/DDBJ whole genome shotgun (WGS) entry which is preliminary data.</text>
</comment>
<dbReference type="EMBL" id="JADEXG010000008">
    <property type="protein sequence ID" value="MBE9076681.1"/>
    <property type="molecule type" value="Genomic_DNA"/>
</dbReference>
<organism evidence="1 2">
    <name type="scientific">Vasconcelosia minhoensis LEGE 07310</name>
    <dbReference type="NCBI Taxonomy" id="915328"/>
    <lineage>
        <taxon>Bacteria</taxon>
        <taxon>Bacillati</taxon>
        <taxon>Cyanobacteriota</taxon>
        <taxon>Cyanophyceae</taxon>
        <taxon>Nodosilineales</taxon>
        <taxon>Cymatolegaceae</taxon>
        <taxon>Vasconcelosia</taxon>
        <taxon>Vasconcelosia minhoensis</taxon>
    </lineage>
</organism>
<name>A0A8J7AM00_9CYAN</name>
<keyword evidence="2" id="KW-1185">Reference proteome</keyword>
<gene>
    <name evidence="1" type="ORF">IQ241_05110</name>
</gene>
<dbReference type="Proteomes" id="UP000636505">
    <property type="component" value="Unassembled WGS sequence"/>
</dbReference>
<keyword evidence="1" id="KW-0418">Kinase</keyword>
<sequence length="125" mass="14225">MTLACHLLVENNPIIVYASRNGAPDKVMPKLSKFLATFAEERETAGEFKHTPACLVAQMIVRFGFENFEDDFSNLRADLNYYADVAYLYYINSRFEVSIWQPQPAYVQNPMLGLEGCQQVDFSAV</sequence>
<keyword evidence="1" id="KW-0808">Transferase</keyword>